<evidence type="ECO:0000313" key="3">
    <source>
        <dbReference type="Proteomes" id="UP000280685"/>
    </source>
</evidence>
<reference evidence="2" key="1">
    <citation type="submission" date="2018-02" db="EMBL/GenBank/DDBJ databases">
        <authorList>
            <person name="Silar P."/>
        </authorList>
    </citation>
    <scope>NUCLEOTIDE SEQUENCE [LARGE SCALE GENOMIC DNA]</scope>
    <source>
        <strain evidence="2">T</strain>
    </source>
</reference>
<dbReference type="Proteomes" id="UP000280685">
    <property type="component" value="Chromosome 1"/>
</dbReference>
<feature type="region of interest" description="Disordered" evidence="1">
    <location>
        <begin position="104"/>
        <end position="123"/>
    </location>
</feature>
<evidence type="ECO:0000256" key="1">
    <source>
        <dbReference type="SAM" id="MobiDB-lite"/>
    </source>
</evidence>
<organism evidence="2 3">
    <name type="scientific">Podospora comata</name>
    <dbReference type="NCBI Taxonomy" id="48703"/>
    <lineage>
        <taxon>Eukaryota</taxon>
        <taxon>Fungi</taxon>
        <taxon>Dikarya</taxon>
        <taxon>Ascomycota</taxon>
        <taxon>Pezizomycotina</taxon>
        <taxon>Sordariomycetes</taxon>
        <taxon>Sordariomycetidae</taxon>
        <taxon>Sordariales</taxon>
        <taxon>Podosporaceae</taxon>
        <taxon>Podospora</taxon>
    </lineage>
</organism>
<accession>A0ABY6RY41</accession>
<proteinExistence type="predicted"/>
<dbReference type="EMBL" id="LR026964">
    <property type="protein sequence ID" value="VBB73292.1"/>
    <property type="molecule type" value="Genomic_DNA"/>
</dbReference>
<keyword evidence="3" id="KW-1185">Reference proteome</keyword>
<evidence type="ECO:0000313" key="2">
    <source>
        <dbReference type="EMBL" id="VBB73292.1"/>
    </source>
</evidence>
<sequence>MIIPASRPLLVRRDHTSSSVCFFNLEFRCSQTSQRGTPSPPKREACEQLGVRYCNAAPLTSWSFPHELLSSSPNTHHKAPYASRFVFKASKVYHYPALSQNLGDRFPSAKRHPPTSSRVPTAWGFGRYGAKSPEATLNGQALDAERSMRPVCPASTPKRASSWQGITTKRGGLAWTETSPQSTNATADTIDRALFRLTSRCCFPVAPSARPRWVKATLEPCRIQGVRPGNLNDFPRKWKFGSSFPSVNPIIDAIAPFTARQYCPPAVGSPIISLYSLMIKARRTPGCS</sequence>
<name>A0ABY6RY41_PODCO</name>
<protein>
    <submittedName>
        <fullName evidence="2">Uncharacterized protein</fullName>
    </submittedName>
</protein>
<gene>
    <name evidence="2" type="ORF">PODCO_117360</name>
</gene>